<evidence type="ECO:0000313" key="2">
    <source>
        <dbReference type="EMBL" id="TNN88666.1"/>
    </source>
</evidence>
<feature type="compositionally biased region" description="Polar residues" evidence="1">
    <location>
        <begin position="98"/>
        <end position="107"/>
    </location>
</feature>
<proteinExistence type="predicted"/>
<dbReference type="EMBL" id="SRLO01000004">
    <property type="protein sequence ID" value="TNN88666.1"/>
    <property type="molecule type" value="Genomic_DNA"/>
</dbReference>
<feature type="region of interest" description="Disordered" evidence="1">
    <location>
        <begin position="98"/>
        <end position="161"/>
    </location>
</feature>
<evidence type="ECO:0000256" key="1">
    <source>
        <dbReference type="SAM" id="MobiDB-lite"/>
    </source>
</evidence>
<sequence>MALILPTSQSMRKRFSCRRSISSMMRLYSVGSTMFPTERAVTCQLLATADSMMAWRIAKPGGAEGAEPRHPLQMLTLKTKRTMKTHVDKLLPLVMVQQTEDSSSQTGPHLDDKLHVSIDGEAGSNEGGVQRPAEGGQSVHGLPVVEAEDGVDSSGELGADW</sequence>
<keyword evidence="3" id="KW-1185">Reference proteome</keyword>
<feature type="compositionally biased region" description="Basic and acidic residues" evidence="1">
    <location>
        <begin position="109"/>
        <end position="118"/>
    </location>
</feature>
<evidence type="ECO:0000313" key="3">
    <source>
        <dbReference type="Proteomes" id="UP000314294"/>
    </source>
</evidence>
<organism evidence="2 3">
    <name type="scientific">Liparis tanakae</name>
    <name type="common">Tanaka's snailfish</name>
    <dbReference type="NCBI Taxonomy" id="230148"/>
    <lineage>
        <taxon>Eukaryota</taxon>
        <taxon>Metazoa</taxon>
        <taxon>Chordata</taxon>
        <taxon>Craniata</taxon>
        <taxon>Vertebrata</taxon>
        <taxon>Euteleostomi</taxon>
        <taxon>Actinopterygii</taxon>
        <taxon>Neopterygii</taxon>
        <taxon>Teleostei</taxon>
        <taxon>Neoteleostei</taxon>
        <taxon>Acanthomorphata</taxon>
        <taxon>Eupercaria</taxon>
        <taxon>Perciformes</taxon>
        <taxon>Cottioidei</taxon>
        <taxon>Cottales</taxon>
        <taxon>Liparidae</taxon>
        <taxon>Liparis</taxon>
    </lineage>
</organism>
<gene>
    <name evidence="2" type="ORF">EYF80_000998</name>
</gene>
<accession>A0A4Z2JEK5</accession>
<dbReference type="AlphaFoldDB" id="A0A4Z2JEK5"/>
<name>A0A4Z2JEK5_9TELE</name>
<dbReference type="Proteomes" id="UP000314294">
    <property type="component" value="Unassembled WGS sequence"/>
</dbReference>
<protein>
    <submittedName>
        <fullName evidence="2">Uncharacterized protein</fullName>
    </submittedName>
</protein>
<reference evidence="2 3" key="1">
    <citation type="submission" date="2019-03" db="EMBL/GenBank/DDBJ databases">
        <title>First draft genome of Liparis tanakae, snailfish: a comprehensive survey of snailfish specific genes.</title>
        <authorList>
            <person name="Kim W."/>
            <person name="Song I."/>
            <person name="Jeong J.-H."/>
            <person name="Kim D."/>
            <person name="Kim S."/>
            <person name="Ryu S."/>
            <person name="Song J.Y."/>
            <person name="Lee S.K."/>
        </authorList>
    </citation>
    <scope>NUCLEOTIDE SEQUENCE [LARGE SCALE GENOMIC DNA]</scope>
    <source>
        <tissue evidence="2">Muscle</tissue>
    </source>
</reference>
<comment type="caution">
    <text evidence="2">The sequence shown here is derived from an EMBL/GenBank/DDBJ whole genome shotgun (WGS) entry which is preliminary data.</text>
</comment>